<dbReference type="GO" id="GO:0005829">
    <property type="term" value="C:cytosol"/>
    <property type="evidence" value="ECO:0007669"/>
    <property type="project" value="TreeGrafter"/>
</dbReference>
<protein>
    <submittedName>
        <fullName evidence="5">Aspartate ammonia-lyase</fullName>
    </submittedName>
</protein>
<proteinExistence type="predicted"/>
<reference evidence="5 6" key="1">
    <citation type="submission" date="2019-03" db="EMBL/GenBank/DDBJ databases">
        <title>Genomic Encyclopedia of Type Strains, Phase IV (KMG-IV): sequencing the most valuable type-strain genomes for metagenomic binning, comparative biology and taxonomic classification.</title>
        <authorList>
            <person name="Goeker M."/>
        </authorList>
    </citation>
    <scope>NUCLEOTIDE SEQUENCE [LARGE SCALE GENOMIC DNA]</scope>
    <source>
        <strain evidence="5 6">DSM 44684</strain>
    </source>
</reference>
<dbReference type="InterPro" id="IPR018951">
    <property type="entry name" value="Fumarase_C_C"/>
</dbReference>
<dbReference type="PANTHER" id="PTHR42696">
    <property type="entry name" value="ASPARTATE AMMONIA-LYASE"/>
    <property type="match status" value="1"/>
</dbReference>
<name>A0A4R1G202_9NOCA</name>
<dbReference type="InterPro" id="IPR000362">
    <property type="entry name" value="Fumarate_lyase_fam"/>
</dbReference>
<dbReference type="PANTHER" id="PTHR42696:SF2">
    <property type="entry name" value="ASPARTATE AMMONIA-LYASE"/>
    <property type="match status" value="1"/>
</dbReference>
<dbReference type="InterPro" id="IPR022761">
    <property type="entry name" value="Fumarate_lyase_N"/>
</dbReference>
<dbReference type="FunFam" id="1.10.275.10:FF:000001">
    <property type="entry name" value="Fumarate hydratase, mitochondrial"/>
    <property type="match status" value="1"/>
</dbReference>
<dbReference type="EMBL" id="SMFR01000002">
    <property type="protein sequence ID" value="TCJ97741.1"/>
    <property type="molecule type" value="Genomic_DNA"/>
</dbReference>
<dbReference type="Proteomes" id="UP000294856">
    <property type="component" value="Unassembled WGS sequence"/>
</dbReference>
<dbReference type="RefSeq" id="WP_243654938.1">
    <property type="nucleotide sequence ID" value="NZ_SMFR01000002.1"/>
</dbReference>
<dbReference type="GO" id="GO:0006099">
    <property type="term" value="P:tricarboxylic acid cycle"/>
    <property type="evidence" value="ECO:0007669"/>
    <property type="project" value="InterPro"/>
</dbReference>
<dbReference type="PRINTS" id="PR00145">
    <property type="entry name" value="ARGSUCLYASE"/>
</dbReference>
<dbReference type="GO" id="GO:0006531">
    <property type="term" value="P:aspartate metabolic process"/>
    <property type="evidence" value="ECO:0007669"/>
    <property type="project" value="TreeGrafter"/>
</dbReference>
<evidence type="ECO:0000259" key="3">
    <source>
        <dbReference type="Pfam" id="PF00206"/>
    </source>
</evidence>
<gene>
    <name evidence="5" type="ORF">DFR71_3790</name>
</gene>
<dbReference type="PRINTS" id="PR00149">
    <property type="entry name" value="FUMRATELYASE"/>
</dbReference>
<dbReference type="PROSITE" id="PS00163">
    <property type="entry name" value="FUMARATE_LYASES"/>
    <property type="match status" value="1"/>
</dbReference>
<keyword evidence="1 5" id="KW-0456">Lyase</keyword>
<organism evidence="5 6">
    <name type="scientific">Nocardia alba</name>
    <dbReference type="NCBI Taxonomy" id="225051"/>
    <lineage>
        <taxon>Bacteria</taxon>
        <taxon>Bacillati</taxon>
        <taxon>Actinomycetota</taxon>
        <taxon>Actinomycetes</taxon>
        <taxon>Mycobacteriales</taxon>
        <taxon>Nocardiaceae</taxon>
        <taxon>Nocardia</taxon>
    </lineage>
</organism>
<comment type="caution">
    <text evidence="5">The sequence shown here is derived from an EMBL/GenBank/DDBJ whole genome shotgun (WGS) entry which is preliminary data.</text>
</comment>
<dbReference type="Pfam" id="PF00206">
    <property type="entry name" value="Lyase_1"/>
    <property type="match status" value="1"/>
</dbReference>
<sequence length="501" mass="52460">MSTAQSMAESRLEHDSIGALAVPMSAYYGVHTARALANFHVTGATIGDFPLLIAALAAVKQAACRANRELGLLDPRRADAISTACAEIRAGALLDQFPIDPIQGGAGTSSNMNANEVIANRALELLGFARGDYDRLHPLTHVNLGQSTNDVYPTAIKLCLVGYLRELVAALAGLADAFDRKAIEFADVIKMGRTQLQDAVPMTLGQEFGTYATMVREDCDRLAEGTLLLLECNIGGTAIGTGINGHPDYAELACRHLRKITGELVTLADNPIAATQDCGDFVQVSGILKRVAVKLSKICNDLRLISSGPQAGLREINLPTAQAGSSIMPGKVNPVIPELVNQVAFEVIGNDLTVTLAAEGGQLQLNAFEPVIVYSIMKSLTHLTAAVDTLATACVSGITANREYLAEGVRRSVGVVTALAPELGYAECAKVAAQALATGTSVADLVVAEGVLTRAEVDELLAPRRLAGLAPMAETAPQGNRAASKGTSDSSEPPLDQVRTG</sequence>
<dbReference type="InterPro" id="IPR051546">
    <property type="entry name" value="Aspartate_Ammonia-Lyase"/>
</dbReference>
<dbReference type="AlphaFoldDB" id="A0A4R1G202"/>
<dbReference type="Pfam" id="PF10415">
    <property type="entry name" value="FumaraseC_C"/>
    <property type="match status" value="1"/>
</dbReference>
<dbReference type="GO" id="GO:0008797">
    <property type="term" value="F:aspartate ammonia-lyase activity"/>
    <property type="evidence" value="ECO:0007669"/>
    <property type="project" value="TreeGrafter"/>
</dbReference>
<evidence type="ECO:0000256" key="1">
    <source>
        <dbReference type="ARBA" id="ARBA00023239"/>
    </source>
</evidence>
<feature type="domain" description="Fumarase C C-terminal" evidence="4">
    <location>
        <begin position="416"/>
        <end position="467"/>
    </location>
</feature>
<feature type="domain" description="Fumarate lyase N-terminal" evidence="3">
    <location>
        <begin position="19"/>
        <end position="349"/>
    </location>
</feature>
<dbReference type="Gene3D" id="1.20.200.10">
    <property type="entry name" value="Fumarase/aspartase (Central domain)"/>
    <property type="match status" value="1"/>
</dbReference>
<keyword evidence="6" id="KW-1185">Reference proteome</keyword>
<evidence type="ECO:0000256" key="2">
    <source>
        <dbReference type="SAM" id="MobiDB-lite"/>
    </source>
</evidence>
<dbReference type="Gene3D" id="1.10.40.30">
    <property type="entry name" value="Fumarase/aspartase (C-terminal domain)"/>
    <property type="match status" value="1"/>
</dbReference>
<dbReference type="InterPro" id="IPR020557">
    <property type="entry name" value="Fumarate_lyase_CS"/>
</dbReference>
<dbReference type="NCBIfam" id="NF008909">
    <property type="entry name" value="PRK12273.1"/>
    <property type="match status" value="1"/>
</dbReference>
<dbReference type="FunFam" id="1.20.200.10:FF:000001">
    <property type="entry name" value="Fumarate hydratase, mitochondrial"/>
    <property type="match status" value="1"/>
</dbReference>
<dbReference type="InterPro" id="IPR008948">
    <property type="entry name" value="L-Aspartase-like"/>
</dbReference>
<evidence type="ECO:0000313" key="6">
    <source>
        <dbReference type="Proteomes" id="UP000294856"/>
    </source>
</evidence>
<accession>A0A4R1G202</accession>
<evidence type="ECO:0000259" key="4">
    <source>
        <dbReference type="Pfam" id="PF10415"/>
    </source>
</evidence>
<dbReference type="Gene3D" id="1.10.275.10">
    <property type="entry name" value="Fumarase/aspartase (N-terminal domain)"/>
    <property type="match status" value="1"/>
</dbReference>
<evidence type="ECO:0000313" key="5">
    <source>
        <dbReference type="EMBL" id="TCJ97741.1"/>
    </source>
</evidence>
<feature type="region of interest" description="Disordered" evidence="2">
    <location>
        <begin position="471"/>
        <end position="501"/>
    </location>
</feature>
<dbReference type="InterPro" id="IPR024083">
    <property type="entry name" value="Fumarase/histidase_N"/>
</dbReference>
<dbReference type="CDD" id="cd01357">
    <property type="entry name" value="Aspartase"/>
    <property type="match status" value="1"/>
</dbReference>
<dbReference type="STRING" id="1210063.GCA_001612665_01447"/>
<dbReference type="SUPFAM" id="SSF48557">
    <property type="entry name" value="L-aspartase-like"/>
    <property type="match status" value="1"/>
</dbReference>